<comment type="caution">
    <text evidence="1">The sequence shown here is derived from an EMBL/GenBank/DDBJ whole genome shotgun (WGS) entry which is preliminary data.</text>
</comment>
<reference evidence="2" key="1">
    <citation type="journal article" date="2019" name="Int. J. Syst. Evol. Microbiol.">
        <title>The Global Catalogue of Microorganisms (GCM) 10K type strain sequencing project: providing services to taxonomists for standard genome sequencing and annotation.</title>
        <authorList>
            <consortium name="The Broad Institute Genomics Platform"/>
            <consortium name="The Broad Institute Genome Sequencing Center for Infectious Disease"/>
            <person name="Wu L."/>
            <person name="Ma J."/>
        </authorList>
    </citation>
    <scope>NUCLEOTIDE SEQUENCE [LARGE SCALE GENOMIC DNA]</scope>
    <source>
        <strain evidence="2">JCM 31319</strain>
    </source>
</reference>
<dbReference type="Pfam" id="PF20365">
    <property type="entry name" value="DUF6660"/>
    <property type="match status" value="1"/>
</dbReference>
<organism evidence="1 2">
    <name type="scientific">Pontibacter rugosus</name>
    <dbReference type="NCBI Taxonomy" id="1745966"/>
    <lineage>
        <taxon>Bacteria</taxon>
        <taxon>Pseudomonadati</taxon>
        <taxon>Bacteroidota</taxon>
        <taxon>Cytophagia</taxon>
        <taxon>Cytophagales</taxon>
        <taxon>Hymenobacteraceae</taxon>
        <taxon>Pontibacter</taxon>
    </lineage>
</organism>
<sequence length="106" mass="11981">MRFILSILILLLLALSLKPCMDRGNVQASAQQTVALSDTHQDHEGERTDECTPFCACHCCHTHFQLQNVELAEYASSQYLAQTVDLYKNSFVSSLFYSIWQPPKVA</sequence>
<dbReference type="Proteomes" id="UP001597094">
    <property type="component" value="Unassembled WGS sequence"/>
</dbReference>
<dbReference type="EMBL" id="JBHTLD010000039">
    <property type="protein sequence ID" value="MFD1185853.1"/>
    <property type="molecule type" value="Genomic_DNA"/>
</dbReference>
<proteinExistence type="predicted"/>
<evidence type="ECO:0000313" key="2">
    <source>
        <dbReference type="Proteomes" id="UP001597094"/>
    </source>
</evidence>
<name>A0ABW3SMG3_9BACT</name>
<evidence type="ECO:0000313" key="1">
    <source>
        <dbReference type="EMBL" id="MFD1185853.1"/>
    </source>
</evidence>
<dbReference type="InterPro" id="IPR046601">
    <property type="entry name" value="DUF6660"/>
</dbReference>
<accession>A0ABW3SMG3</accession>
<keyword evidence="2" id="KW-1185">Reference proteome</keyword>
<gene>
    <name evidence="1" type="ORF">ACFQ2O_06505</name>
</gene>
<protein>
    <submittedName>
        <fullName evidence="1">DUF6660 family protein</fullName>
    </submittedName>
</protein>
<dbReference type="RefSeq" id="WP_377524264.1">
    <property type="nucleotide sequence ID" value="NZ_JBHTLD010000039.1"/>
</dbReference>